<dbReference type="OrthoDB" id="55684at2157"/>
<feature type="domain" description="N-acetyltransferase" evidence="1">
    <location>
        <begin position="82"/>
        <end position="243"/>
    </location>
</feature>
<dbReference type="Proteomes" id="UP000185936">
    <property type="component" value="Unassembled WGS sequence"/>
</dbReference>
<keyword evidence="2" id="KW-0808">Transferase</keyword>
<dbReference type="PANTHER" id="PTHR43072:SF52">
    <property type="entry name" value="GCN5-RELATED N-ACETYLTRANSFERASE"/>
    <property type="match status" value="1"/>
</dbReference>
<accession>A0A1N7FZW5</accession>
<dbReference type="STRING" id="308853.SAMN05421752_10957"/>
<dbReference type="GO" id="GO:0016747">
    <property type="term" value="F:acyltransferase activity, transferring groups other than amino-acyl groups"/>
    <property type="evidence" value="ECO:0007669"/>
    <property type="project" value="InterPro"/>
</dbReference>
<dbReference type="InterPro" id="IPR016181">
    <property type="entry name" value="Acyl_CoA_acyltransferase"/>
</dbReference>
<keyword evidence="3" id="KW-1185">Reference proteome</keyword>
<proteinExistence type="predicted"/>
<dbReference type="Gene3D" id="3.40.630.30">
    <property type="match status" value="1"/>
</dbReference>
<dbReference type="InterPro" id="IPR000182">
    <property type="entry name" value="GNAT_dom"/>
</dbReference>
<name>A0A1N7FZW5_9EURY</name>
<dbReference type="AlphaFoldDB" id="A0A1N7FZW5"/>
<dbReference type="SUPFAM" id="SSF55729">
    <property type="entry name" value="Acyl-CoA N-acyltransferases (Nat)"/>
    <property type="match status" value="1"/>
</dbReference>
<organism evidence="2 3">
    <name type="scientific">Natronorubrum thiooxidans</name>
    <dbReference type="NCBI Taxonomy" id="308853"/>
    <lineage>
        <taxon>Archaea</taxon>
        <taxon>Methanobacteriati</taxon>
        <taxon>Methanobacteriota</taxon>
        <taxon>Stenosarchaea group</taxon>
        <taxon>Halobacteria</taxon>
        <taxon>Halobacteriales</taxon>
        <taxon>Natrialbaceae</taxon>
        <taxon>Natronorubrum</taxon>
    </lineage>
</organism>
<dbReference type="EMBL" id="FTNR01000009">
    <property type="protein sequence ID" value="SIS05878.1"/>
    <property type="molecule type" value="Genomic_DNA"/>
</dbReference>
<evidence type="ECO:0000313" key="2">
    <source>
        <dbReference type="EMBL" id="SIS05878.1"/>
    </source>
</evidence>
<evidence type="ECO:0000259" key="1">
    <source>
        <dbReference type="PROSITE" id="PS51186"/>
    </source>
</evidence>
<dbReference type="PROSITE" id="PS51186">
    <property type="entry name" value="GNAT"/>
    <property type="match status" value="1"/>
</dbReference>
<dbReference type="PANTHER" id="PTHR43072">
    <property type="entry name" value="N-ACETYLTRANSFERASE"/>
    <property type="match status" value="1"/>
</dbReference>
<evidence type="ECO:0000313" key="3">
    <source>
        <dbReference type="Proteomes" id="UP000185936"/>
    </source>
</evidence>
<dbReference type="Pfam" id="PF00583">
    <property type="entry name" value="Acetyltransf_1"/>
    <property type="match status" value="1"/>
</dbReference>
<dbReference type="RefSeq" id="WP_076609624.1">
    <property type="nucleotide sequence ID" value="NZ_FTNR01000009.1"/>
</dbReference>
<reference evidence="3" key="1">
    <citation type="submission" date="2017-01" db="EMBL/GenBank/DDBJ databases">
        <authorList>
            <person name="Varghese N."/>
            <person name="Submissions S."/>
        </authorList>
    </citation>
    <scope>NUCLEOTIDE SEQUENCE [LARGE SCALE GENOMIC DNA]</scope>
    <source>
        <strain evidence="3">type strain: HArc-</strain>
    </source>
</reference>
<protein>
    <submittedName>
        <fullName evidence="2">L-amino acid N-acyltransferase YncA</fullName>
    </submittedName>
</protein>
<keyword evidence="2" id="KW-0012">Acyltransferase</keyword>
<sequence length="243" mass="27515">MGATERPTFTSDAKRRLYEYVERNGTVKRHKLLDVVSLSSDEFQSHLEELKADGYLQEEGGTLQIALEFGTVTKHELDGVEFVIRPGQQSDFDGLINTIRDVTSEETYIVAETIAEELLYDDTVTRHNAVRSRVFFVATVDGEVVGWTHLDLPQIEQMHGTAQQTVGVREAHRGHGIGSKLLSRGLEWAEANGYRKLYNSVPITNDRALEFLTHHGWDTEAIRRDHYAIDGDLVDEVMMAREL</sequence>
<dbReference type="CDD" id="cd04301">
    <property type="entry name" value="NAT_SF"/>
    <property type="match status" value="1"/>
</dbReference>
<gene>
    <name evidence="2" type="ORF">SAMN05421752_10957</name>
</gene>